<dbReference type="InterPro" id="IPR001279">
    <property type="entry name" value="Metallo-B-lactamas"/>
</dbReference>
<keyword evidence="2 8" id="KW-0819">tRNA processing</keyword>
<dbReference type="SUPFAM" id="SSF56281">
    <property type="entry name" value="Metallo-hydrolase/oxidoreductase"/>
    <property type="match status" value="1"/>
</dbReference>
<dbReference type="HOGENOM" id="CLU_031317_2_0_6"/>
<dbReference type="Pfam" id="PF12706">
    <property type="entry name" value="Lactamase_B_2"/>
    <property type="match status" value="1"/>
</dbReference>
<gene>
    <name evidence="8" type="primary">rnz</name>
    <name evidence="10" type="ORF">J057_05461</name>
</gene>
<evidence type="ECO:0000256" key="8">
    <source>
        <dbReference type="HAMAP-Rule" id="MF_01818"/>
    </source>
</evidence>
<feature type="binding site" evidence="8">
    <location>
        <position position="66"/>
    </location>
    <ligand>
        <name>Zn(2+)</name>
        <dbReference type="ChEBI" id="CHEBI:29105"/>
        <label>2</label>
        <note>catalytic</note>
    </ligand>
</feature>
<protein>
    <recommendedName>
        <fullName evidence="8">Ribonuclease Z</fullName>
        <shortName evidence="8">RNase Z</shortName>
        <ecNumber evidence="8">3.1.26.11</ecNumber>
    </recommendedName>
    <alternativeName>
        <fullName evidence="8">tRNA 3 endonuclease</fullName>
    </alternativeName>
    <alternativeName>
        <fullName evidence="8">tRNase Z</fullName>
    </alternativeName>
</protein>
<keyword evidence="4 8" id="KW-0479">Metal-binding</keyword>
<evidence type="ECO:0000256" key="7">
    <source>
        <dbReference type="ARBA" id="ARBA00022833"/>
    </source>
</evidence>
<feature type="binding site" evidence="8">
    <location>
        <position position="211"/>
    </location>
    <ligand>
        <name>Zn(2+)</name>
        <dbReference type="ChEBI" id="CHEBI:29105"/>
        <label>2</label>
        <note>catalytic</note>
    </ligand>
</feature>
<dbReference type="RefSeq" id="WP_004579070.1">
    <property type="nucleotide sequence ID" value="NZ_AP028878.1"/>
</dbReference>
<dbReference type="PATRIC" id="fig|626887.3.peg.1081"/>
<dbReference type="STRING" id="626887.J057_05461"/>
<evidence type="ECO:0000256" key="2">
    <source>
        <dbReference type="ARBA" id="ARBA00022694"/>
    </source>
</evidence>
<comment type="cofactor">
    <cofactor evidence="8">
        <name>Zn(2+)</name>
        <dbReference type="ChEBI" id="CHEBI:29105"/>
    </cofactor>
    <text evidence="8">Binds 2 Zn(2+) ions.</text>
</comment>
<comment type="function">
    <text evidence="8">Zinc phosphodiesterase, which displays some tRNA 3'-processing endonuclease activity. Probably involved in tRNA maturation, by removing a 3'-trailer from precursor tRNA.</text>
</comment>
<accession>N6X130</accession>
<evidence type="ECO:0000313" key="11">
    <source>
        <dbReference type="Proteomes" id="UP000013165"/>
    </source>
</evidence>
<evidence type="ECO:0000256" key="3">
    <source>
        <dbReference type="ARBA" id="ARBA00022722"/>
    </source>
</evidence>
<dbReference type="CDD" id="cd07717">
    <property type="entry name" value="RNaseZ_ZiPD-like_MBL-fold"/>
    <property type="match status" value="1"/>
</dbReference>
<dbReference type="EMBL" id="APLQ01000011">
    <property type="protein sequence ID" value="ENO14773.1"/>
    <property type="molecule type" value="Genomic_DNA"/>
</dbReference>
<keyword evidence="5 8" id="KW-0255">Endonuclease</keyword>
<proteinExistence type="inferred from homology"/>
<dbReference type="GO" id="GO:0042781">
    <property type="term" value="F:3'-tRNA processing endoribonuclease activity"/>
    <property type="evidence" value="ECO:0007669"/>
    <property type="project" value="UniProtKB-UniRule"/>
</dbReference>
<keyword evidence="11" id="KW-1185">Reference proteome</keyword>
<keyword evidence="7 8" id="KW-0862">Zinc</keyword>
<comment type="subunit">
    <text evidence="1 8">Homodimer.</text>
</comment>
<organism evidence="10 11">
    <name type="scientific">Marinobacter nanhaiticus D15-8W</name>
    <dbReference type="NCBI Taxonomy" id="626887"/>
    <lineage>
        <taxon>Bacteria</taxon>
        <taxon>Pseudomonadati</taxon>
        <taxon>Pseudomonadota</taxon>
        <taxon>Gammaproteobacteria</taxon>
        <taxon>Pseudomonadales</taxon>
        <taxon>Marinobacteraceae</taxon>
        <taxon>Marinobacter</taxon>
    </lineage>
</organism>
<dbReference type="EC" id="3.1.26.11" evidence="8"/>
<feature type="binding site" evidence="8">
    <location>
        <position position="62"/>
    </location>
    <ligand>
        <name>Zn(2+)</name>
        <dbReference type="ChEBI" id="CHEBI:29105"/>
        <label>1</label>
        <note>catalytic</note>
    </ligand>
</feature>
<comment type="similarity">
    <text evidence="8">Belongs to the RNase Z family.</text>
</comment>
<keyword evidence="6 8" id="KW-0378">Hydrolase</keyword>
<dbReference type="Proteomes" id="UP000013165">
    <property type="component" value="Unassembled WGS sequence"/>
</dbReference>
<dbReference type="PANTHER" id="PTHR46018">
    <property type="entry name" value="ZINC PHOSPHODIESTERASE ELAC PROTEIN 1"/>
    <property type="match status" value="1"/>
</dbReference>
<evidence type="ECO:0000256" key="4">
    <source>
        <dbReference type="ARBA" id="ARBA00022723"/>
    </source>
</evidence>
<comment type="caution">
    <text evidence="10">The sequence shown here is derived from an EMBL/GenBank/DDBJ whole genome shotgun (WGS) entry which is preliminary data.</text>
</comment>
<feature type="binding site" evidence="8">
    <location>
        <position position="270"/>
    </location>
    <ligand>
        <name>Zn(2+)</name>
        <dbReference type="ChEBI" id="CHEBI:29105"/>
        <label>2</label>
        <note>catalytic</note>
    </ligand>
</feature>
<feature type="binding site" evidence="8">
    <location>
        <position position="67"/>
    </location>
    <ligand>
        <name>Zn(2+)</name>
        <dbReference type="ChEBI" id="CHEBI:29105"/>
        <label>2</label>
        <note>catalytic</note>
    </ligand>
</feature>
<dbReference type="AlphaFoldDB" id="N6X130"/>
<reference evidence="10 11" key="1">
    <citation type="journal article" date="2013" name="Genome Announc.">
        <title>Genome Sequence of the Polycyclic Aromatic Hydrocarbon-Degrading Bacterium Strain Marinobacter nanhaiticus D15-8WT.</title>
        <authorList>
            <person name="Cui Z."/>
            <person name="Gao W."/>
            <person name="Li Q."/>
            <person name="Xu G."/>
            <person name="Zheng L."/>
        </authorList>
    </citation>
    <scope>NUCLEOTIDE SEQUENCE [LARGE SCALE GENOMIC DNA]</scope>
    <source>
        <strain evidence="10 11">D15-8W</strain>
    </source>
</reference>
<comment type="catalytic activity">
    <reaction evidence="8">
        <text>Endonucleolytic cleavage of RNA, removing extra 3' nucleotides from tRNA precursor, generating 3' termini of tRNAs. A 3'-hydroxy group is left at the tRNA terminus and a 5'-phosphoryl group is left at the trailer molecule.</text>
        <dbReference type="EC" id="3.1.26.11"/>
    </reaction>
</comment>
<evidence type="ECO:0000256" key="1">
    <source>
        <dbReference type="ARBA" id="ARBA00011738"/>
    </source>
</evidence>
<evidence type="ECO:0000256" key="5">
    <source>
        <dbReference type="ARBA" id="ARBA00022759"/>
    </source>
</evidence>
<name>N6X130_9GAMM</name>
<dbReference type="PANTHER" id="PTHR46018:SF2">
    <property type="entry name" value="ZINC PHOSPHODIESTERASE ELAC PROTEIN 1"/>
    <property type="match status" value="1"/>
</dbReference>
<evidence type="ECO:0000256" key="6">
    <source>
        <dbReference type="ARBA" id="ARBA00022801"/>
    </source>
</evidence>
<sequence length="326" mass="36274">MRFTFLGTSAGTPTKIRNVTALALQHGGPRGWYLIDCGEGTQHQLLHTRHSLVQLRAIFITHVHGDHAFGLPGLLASASMSGRTEPLPLIAPAPIRAFVETALAACDSQLGYELAFFEWGAADLVWSDAYVEVTTAPLSHRVPCVAFRFTEKNLERKLLTDQLEFDDVEPGPAWGELQRGRDVVLNDGRVLKSDAYTAITREPRCIVVGGDNDSPELLRETCLDAHVLIHESTYTQAVSNRVGPAPQHSSAEQVARFAESVRLPNLVLTHFSSRYQLSHHGAPHIDEIEFEAGRFYKGNLWLARDFDDYELGKDLILRRITPDDEE</sequence>
<dbReference type="InterPro" id="IPR036866">
    <property type="entry name" value="RibonucZ/Hydroxyglut_hydro"/>
</dbReference>
<feature type="binding site" evidence="8">
    <location>
        <position position="140"/>
    </location>
    <ligand>
        <name>Zn(2+)</name>
        <dbReference type="ChEBI" id="CHEBI:29105"/>
        <label>1</label>
        <note>catalytic</note>
    </ligand>
</feature>
<dbReference type="Gene3D" id="3.60.15.10">
    <property type="entry name" value="Ribonuclease Z/Hydroxyacylglutathione hydrolase-like"/>
    <property type="match status" value="1"/>
</dbReference>
<dbReference type="InterPro" id="IPR013471">
    <property type="entry name" value="RNase_Z/BN"/>
</dbReference>
<feature type="binding site" evidence="8">
    <location>
        <position position="211"/>
    </location>
    <ligand>
        <name>Zn(2+)</name>
        <dbReference type="ChEBI" id="CHEBI:29105"/>
        <label>1</label>
        <note>catalytic</note>
    </ligand>
</feature>
<evidence type="ECO:0000259" key="9">
    <source>
        <dbReference type="Pfam" id="PF12706"/>
    </source>
</evidence>
<dbReference type="GO" id="GO:0008270">
    <property type="term" value="F:zinc ion binding"/>
    <property type="evidence" value="ECO:0007669"/>
    <property type="project" value="UniProtKB-UniRule"/>
</dbReference>
<dbReference type="OrthoDB" id="9803916at2"/>
<evidence type="ECO:0000313" key="10">
    <source>
        <dbReference type="EMBL" id="ENO14773.1"/>
    </source>
</evidence>
<dbReference type="HAMAP" id="MF_01818">
    <property type="entry name" value="RNase_Z_BN"/>
    <property type="match status" value="1"/>
</dbReference>
<feature type="domain" description="Metallo-beta-lactamase" evidence="9">
    <location>
        <begin position="32"/>
        <end position="271"/>
    </location>
</feature>
<keyword evidence="3 8" id="KW-0540">Nuclease</keyword>
<feature type="binding site" evidence="8">
    <location>
        <position position="64"/>
    </location>
    <ligand>
        <name>Zn(2+)</name>
        <dbReference type="ChEBI" id="CHEBI:29105"/>
        <label>1</label>
        <note>catalytic</note>
    </ligand>
</feature>
<feature type="active site" description="Proton acceptor" evidence="8">
    <location>
        <position position="66"/>
    </location>
</feature>
<dbReference type="eggNOG" id="COG1234">
    <property type="taxonomic scope" value="Bacteria"/>
</dbReference>